<name>A0ABD2NMT5_9CUCU</name>
<proteinExistence type="predicted"/>
<accession>A0ABD2NMT5</accession>
<dbReference type="Proteomes" id="UP001516400">
    <property type="component" value="Unassembled WGS sequence"/>
</dbReference>
<gene>
    <name evidence="2" type="ORF">HHI36_017406</name>
</gene>
<protein>
    <submittedName>
        <fullName evidence="2">Uncharacterized protein</fullName>
    </submittedName>
</protein>
<dbReference type="EMBL" id="JABFTP020000124">
    <property type="protein sequence ID" value="KAL3279900.1"/>
    <property type="molecule type" value="Genomic_DNA"/>
</dbReference>
<reference evidence="2 3" key="1">
    <citation type="journal article" date="2021" name="BMC Biol.">
        <title>Horizontally acquired antibacterial genes associated with adaptive radiation of ladybird beetles.</title>
        <authorList>
            <person name="Li H.S."/>
            <person name="Tang X.F."/>
            <person name="Huang Y.H."/>
            <person name="Xu Z.Y."/>
            <person name="Chen M.L."/>
            <person name="Du X.Y."/>
            <person name="Qiu B.Y."/>
            <person name="Chen P.T."/>
            <person name="Zhang W."/>
            <person name="Slipinski A."/>
            <person name="Escalona H.E."/>
            <person name="Waterhouse R.M."/>
            <person name="Zwick A."/>
            <person name="Pang H."/>
        </authorList>
    </citation>
    <scope>NUCLEOTIDE SEQUENCE [LARGE SCALE GENOMIC DNA]</scope>
    <source>
        <strain evidence="2">SYSU2018</strain>
    </source>
</reference>
<feature type="region of interest" description="Disordered" evidence="1">
    <location>
        <begin position="1"/>
        <end position="30"/>
    </location>
</feature>
<organism evidence="2 3">
    <name type="scientific">Cryptolaemus montrouzieri</name>
    <dbReference type="NCBI Taxonomy" id="559131"/>
    <lineage>
        <taxon>Eukaryota</taxon>
        <taxon>Metazoa</taxon>
        <taxon>Ecdysozoa</taxon>
        <taxon>Arthropoda</taxon>
        <taxon>Hexapoda</taxon>
        <taxon>Insecta</taxon>
        <taxon>Pterygota</taxon>
        <taxon>Neoptera</taxon>
        <taxon>Endopterygota</taxon>
        <taxon>Coleoptera</taxon>
        <taxon>Polyphaga</taxon>
        <taxon>Cucujiformia</taxon>
        <taxon>Coccinelloidea</taxon>
        <taxon>Coccinellidae</taxon>
        <taxon>Scymninae</taxon>
        <taxon>Scymnini</taxon>
        <taxon>Cryptolaemus</taxon>
    </lineage>
</organism>
<evidence type="ECO:0000313" key="2">
    <source>
        <dbReference type="EMBL" id="KAL3279900.1"/>
    </source>
</evidence>
<comment type="caution">
    <text evidence="2">The sequence shown here is derived from an EMBL/GenBank/DDBJ whole genome shotgun (WGS) entry which is preliminary data.</text>
</comment>
<sequence length="205" mass="23117">MKHKKEQKLGYLSLPTNSPSSTSSDSFVNVGRRKNCDDRRIASAGAPNNPNQQADVADLNIPGLYSAPSFILMTNNQGLDPVQVNHYQVTVPHPYVQGWYSASCTQFDAHQHMNVPQQNLQELLLPATTEYNWEGNGVSADIFQSNEYTIPVQYTEYNHNNFFNPAVRIGEEEMFSMNNLSSQVYHRILSIITMETNDIATVIPY</sequence>
<dbReference type="AlphaFoldDB" id="A0ABD2NMT5"/>
<feature type="compositionally biased region" description="Low complexity" evidence="1">
    <location>
        <begin position="12"/>
        <end position="26"/>
    </location>
</feature>
<evidence type="ECO:0000256" key="1">
    <source>
        <dbReference type="SAM" id="MobiDB-lite"/>
    </source>
</evidence>
<keyword evidence="3" id="KW-1185">Reference proteome</keyword>
<evidence type="ECO:0000313" key="3">
    <source>
        <dbReference type="Proteomes" id="UP001516400"/>
    </source>
</evidence>